<evidence type="ECO:0000256" key="1">
    <source>
        <dbReference type="ARBA" id="ARBA00004141"/>
    </source>
</evidence>
<feature type="transmembrane region" description="Helical" evidence="7">
    <location>
        <begin position="140"/>
        <end position="159"/>
    </location>
</feature>
<evidence type="ECO:0000259" key="8">
    <source>
        <dbReference type="PROSITE" id="PS50850"/>
    </source>
</evidence>
<evidence type="ECO:0000313" key="9">
    <source>
        <dbReference type="EMBL" id="CAH0058450.1"/>
    </source>
</evidence>
<dbReference type="Pfam" id="PF07690">
    <property type="entry name" value="MFS_1"/>
    <property type="match status" value="1"/>
</dbReference>
<feature type="region of interest" description="Disordered" evidence="6">
    <location>
        <begin position="540"/>
        <end position="597"/>
    </location>
</feature>
<feature type="transmembrane region" description="Helical" evidence="7">
    <location>
        <begin position="198"/>
        <end position="220"/>
    </location>
</feature>
<comment type="subcellular location">
    <subcellularLocation>
        <location evidence="1">Membrane</location>
        <topology evidence="1">Multi-pass membrane protein</topology>
    </subcellularLocation>
</comment>
<evidence type="ECO:0000256" key="4">
    <source>
        <dbReference type="ARBA" id="ARBA00022989"/>
    </source>
</evidence>
<dbReference type="PANTHER" id="PTHR23501">
    <property type="entry name" value="MAJOR FACILITATOR SUPERFAMILY"/>
    <property type="match status" value="1"/>
</dbReference>
<dbReference type="PRINTS" id="PR01036">
    <property type="entry name" value="TCRTETB"/>
</dbReference>
<dbReference type="PROSITE" id="PS50850">
    <property type="entry name" value="MFS"/>
    <property type="match status" value="1"/>
</dbReference>
<feature type="transmembrane region" description="Helical" evidence="7">
    <location>
        <begin position="366"/>
        <end position="386"/>
    </location>
</feature>
<sequence>MPSPSEGQANGSTMRDQGKRADPVSTTTTAAAANKEEEQPADGATTGPGLHLVVSTDAVNYTGMHMKPWRRRLVMLSLCLTLFLGALDITIISTALPTVARELHIDAQQYAWVGSGYNLANTASMLVWTKVSDIFGRKSIIMVAASFFMVGSVVCARSVSSTMLIGGRVIQGLGGGGSFVLTTVIISDIFPLEERAKYYGMTGMVWGIAAAIGPILGGVFAQEAGWRWCFYINLPVDGIALVFIFFFLKVDIKKIPFVEGIRSLDWTGFVLVIGGTICFLYGLEVGASNLSPWSSAKVICLILFGFILLALFLVWEATMAKVPIIPFRVFQERNNVAAYAVACLHSFVFISFDFFLPLYFQMVLEFKPIISAVTLFALIFPLSAATMSGSVIIRKTGYYKFLIVGGSAIMCLGNGLFILLGPTVNWPKVILFQIVAGLGAGGMFQSPMIALQNYLRQRDTAMAMAAYSFLRNLFTSVSIVIGTVLMQRSMKSGSFVTSGGQGGVDKTEYVNALHIMWAFYTGVTGLLLIAGLFIRQKPVTPRPGSGSDAKTTSKVGPGDDVERLPVRTDSGDNVEKASQPDVRNKETLETKEPVREN</sequence>
<proteinExistence type="inferred from homology"/>
<dbReference type="InterPro" id="IPR011701">
    <property type="entry name" value="MFS"/>
</dbReference>
<feature type="transmembrane region" description="Helical" evidence="7">
    <location>
        <begin position="73"/>
        <end position="97"/>
    </location>
</feature>
<dbReference type="PANTHER" id="PTHR23501:SF102">
    <property type="entry name" value="DRUG TRANSPORTER, PUTATIVE (AFU_ORTHOLOGUE AFUA_3G08530)-RELATED"/>
    <property type="match status" value="1"/>
</dbReference>
<dbReference type="Gene3D" id="1.20.1720.10">
    <property type="entry name" value="Multidrug resistance protein D"/>
    <property type="match status" value="1"/>
</dbReference>
<reference evidence="10" key="1">
    <citation type="submission" date="2019-06" db="EMBL/GenBank/DDBJ databases">
        <authorList>
            <person name="Broberg M."/>
        </authorList>
    </citation>
    <scope>NUCLEOTIDE SEQUENCE [LARGE SCALE GENOMIC DNA]</scope>
</reference>
<dbReference type="OrthoDB" id="10021397at2759"/>
<dbReference type="AlphaFoldDB" id="A0A9P0ESM0"/>
<feature type="compositionally biased region" description="Basic and acidic residues" evidence="6">
    <location>
        <begin position="582"/>
        <end position="597"/>
    </location>
</feature>
<evidence type="ECO:0000256" key="5">
    <source>
        <dbReference type="ARBA" id="ARBA00023136"/>
    </source>
</evidence>
<dbReference type="EMBL" id="CABFOC020000082">
    <property type="protein sequence ID" value="CAH0058450.1"/>
    <property type="molecule type" value="Genomic_DNA"/>
</dbReference>
<feature type="transmembrane region" description="Helical" evidence="7">
    <location>
        <begin position="109"/>
        <end position="128"/>
    </location>
</feature>
<evidence type="ECO:0000256" key="2">
    <source>
        <dbReference type="ARBA" id="ARBA00007520"/>
    </source>
</evidence>
<feature type="region of interest" description="Disordered" evidence="6">
    <location>
        <begin position="1"/>
        <end position="49"/>
    </location>
</feature>
<feature type="domain" description="Major facilitator superfamily (MFS) profile" evidence="8">
    <location>
        <begin position="74"/>
        <end position="539"/>
    </location>
</feature>
<dbReference type="Gene3D" id="1.20.1250.20">
    <property type="entry name" value="MFS general substrate transporter like domains"/>
    <property type="match status" value="1"/>
</dbReference>
<comment type="caution">
    <text evidence="9">The sequence shown here is derived from an EMBL/GenBank/DDBJ whole genome shotgun (WGS) entry which is preliminary data.</text>
</comment>
<dbReference type="InterPro" id="IPR036259">
    <property type="entry name" value="MFS_trans_sf"/>
</dbReference>
<dbReference type="CDD" id="cd17502">
    <property type="entry name" value="MFS_Azr1_MDR_like"/>
    <property type="match status" value="1"/>
</dbReference>
<feature type="transmembrane region" description="Helical" evidence="7">
    <location>
        <begin position="232"/>
        <end position="252"/>
    </location>
</feature>
<feature type="transmembrane region" description="Helical" evidence="7">
    <location>
        <begin position="295"/>
        <end position="315"/>
    </location>
</feature>
<gene>
    <name evidence="9" type="ORF">CSOL1703_00008933</name>
</gene>
<feature type="compositionally biased region" description="Polar residues" evidence="6">
    <location>
        <begin position="1"/>
        <end position="15"/>
    </location>
</feature>
<dbReference type="InterPro" id="IPR020846">
    <property type="entry name" value="MFS_dom"/>
</dbReference>
<evidence type="ECO:0000256" key="6">
    <source>
        <dbReference type="SAM" id="MobiDB-lite"/>
    </source>
</evidence>
<feature type="transmembrane region" description="Helical" evidence="7">
    <location>
        <begin position="465"/>
        <end position="486"/>
    </location>
</feature>
<name>A0A9P0ESM0_9HYPO</name>
<dbReference type="Proteomes" id="UP000775872">
    <property type="component" value="Unassembled WGS sequence"/>
</dbReference>
<feature type="transmembrane region" description="Helical" evidence="7">
    <location>
        <begin position="398"/>
        <end position="420"/>
    </location>
</feature>
<feature type="compositionally biased region" description="Basic and acidic residues" evidence="6">
    <location>
        <begin position="560"/>
        <end position="575"/>
    </location>
</feature>
<evidence type="ECO:0000313" key="10">
    <source>
        <dbReference type="Proteomes" id="UP000775872"/>
    </source>
</evidence>
<feature type="transmembrane region" description="Helical" evidence="7">
    <location>
        <begin position="426"/>
        <end position="444"/>
    </location>
</feature>
<keyword evidence="4 7" id="KW-1133">Transmembrane helix</keyword>
<accession>A0A9P0ESM0</accession>
<feature type="transmembrane region" description="Helical" evidence="7">
    <location>
        <begin position="264"/>
        <end position="283"/>
    </location>
</feature>
<feature type="transmembrane region" description="Helical" evidence="7">
    <location>
        <begin position="336"/>
        <end position="360"/>
    </location>
</feature>
<feature type="transmembrane region" description="Helical" evidence="7">
    <location>
        <begin position="515"/>
        <end position="534"/>
    </location>
</feature>
<keyword evidence="5 7" id="KW-0472">Membrane</keyword>
<protein>
    <recommendedName>
        <fullName evidence="8">Major facilitator superfamily (MFS) profile domain-containing protein</fullName>
    </recommendedName>
</protein>
<keyword evidence="3 7" id="KW-0812">Transmembrane</keyword>
<keyword evidence="10" id="KW-1185">Reference proteome</keyword>
<dbReference type="SUPFAM" id="SSF103473">
    <property type="entry name" value="MFS general substrate transporter"/>
    <property type="match status" value="1"/>
</dbReference>
<evidence type="ECO:0000256" key="3">
    <source>
        <dbReference type="ARBA" id="ARBA00022692"/>
    </source>
</evidence>
<dbReference type="GO" id="GO:0022857">
    <property type="term" value="F:transmembrane transporter activity"/>
    <property type="evidence" value="ECO:0007669"/>
    <property type="project" value="InterPro"/>
</dbReference>
<feature type="transmembrane region" description="Helical" evidence="7">
    <location>
        <begin position="165"/>
        <end position="186"/>
    </location>
</feature>
<organism evidence="9 10">
    <name type="scientific">Clonostachys solani</name>
    <dbReference type="NCBI Taxonomy" id="160281"/>
    <lineage>
        <taxon>Eukaryota</taxon>
        <taxon>Fungi</taxon>
        <taxon>Dikarya</taxon>
        <taxon>Ascomycota</taxon>
        <taxon>Pezizomycotina</taxon>
        <taxon>Sordariomycetes</taxon>
        <taxon>Hypocreomycetidae</taxon>
        <taxon>Hypocreales</taxon>
        <taxon>Bionectriaceae</taxon>
        <taxon>Clonostachys</taxon>
    </lineage>
</organism>
<evidence type="ECO:0000256" key="7">
    <source>
        <dbReference type="SAM" id="Phobius"/>
    </source>
</evidence>
<dbReference type="GO" id="GO:0005886">
    <property type="term" value="C:plasma membrane"/>
    <property type="evidence" value="ECO:0007669"/>
    <property type="project" value="TreeGrafter"/>
</dbReference>
<reference evidence="9 10" key="2">
    <citation type="submission" date="2021-10" db="EMBL/GenBank/DDBJ databases">
        <authorList>
            <person name="Piombo E."/>
        </authorList>
    </citation>
    <scope>NUCLEOTIDE SEQUENCE [LARGE SCALE GENOMIC DNA]</scope>
</reference>
<comment type="similarity">
    <text evidence="2">Belongs to the major facilitator superfamily. TCR/Tet family.</text>
</comment>